<feature type="domain" description="Amidase" evidence="6">
    <location>
        <begin position="79"/>
        <end position="528"/>
    </location>
</feature>
<protein>
    <recommendedName>
        <fullName evidence="3">amidase</fullName>
        <ecNumber evidence="3">3.5.1.4</ecNumber>
    </recommendedName>
</protein>
<gene>
    <name evidence="7" type="primary">AMD2_2</name>
    <name evidence="7" type="ORF">FE257_012314</name>
</gene>
<evidence type="ECO:0000256" key="5">
    <source>
        <dbReference type="PIRSR" id="PIRSR001221-1"/>
    </source>
</evidence>
<evidence type="ECO:0000313" key="8">
    <source>
        <dbReference type="Proteomes" id="UP001194746"/>
    </source>
</evidence>
<comment type="similarity">
    <text evidence="2">Belongs to the amidase family.</text>
</comment>
<dbReference type="EMBL" id="VCAU01000088">
    <property type="protein sequence ID" value="KAF9885842.1"/>
    <property type="molecule type" value="Genomic_DNA"/>
</dbReference>
<dbReference type="GO" id="GO:0004040">
    <property type="term" value="F:amidase activity"/>
    <property type="evidence" value="ECO:0007669"/>
    <property type="project" value="UniProtKB-EC"/>
</dbReference>
<dbReference type="PIRSF" id="PIRSF001221">
    <property type="entry name" value="Amidase_fungi"/>
    <property type="match status" value="1"/>
</dbReference>
<reference evidence="7" key="2">
    <citation type="submission" date="2020-02" db="EMBL/GenBank/DDBJ databases">
        <authorList>
            <person name="Gilchrist C.L.M."/>
            <person name="Chooi Y.-H."/>
        </authorList>
    </citation>
    <scope>NUCLEOTIDE SEQUENCE</scope>
    <source>
        <strain evidence="7">MST-FP2251</strain>
    </source>
</reference>
<dbReference type="SUPFAM" id="SSF75304">
    <property type="entry name" value="Amidase signature (AS) enzymes"/>
    <property type="match status" value="1"/>
</dbReference>
<dbReference type="Gene3D" id="3.90.1300.10">
    <property type="entry name" value="Amidase signature (AS) domain"/>
    <property type="match status" value="1"/>
</dbReference>
<name>A0AAD4CHN7_ASPNN</name>
<dbReference type="PROSITE" id="PS00571">
    <property type="entry name" value="AMIDASES"/>
    <property type="match status" value="1"/>
</dbReference>
<feature type="active site" description="Acyl-ester intermediate" evidence="5">
    <location>
        <position position="234"/>
    </location>
</feature>
<evidence type="ECO:0000256" key="2">
    <source>
        <dbReference type="ARBA" id="ARBA00009199"/>
    </source>
</evidence>
<proteinExistence type="inferred from homology"/>
<dbReference type="Pfam" id="PF01425">
    <property type="entry name" value="Amidase"/>
    <property type="match status" value="1"/>
</dbReference>
<dbReference type="InterPro" id="IPR023631">
    <property type="entry name" value="Amidase_dom"/>
</dbReference>
<sequence length="547" mass="59817">MANIPTWKTKAASKREEVLNLIPSEWRLPLPLPPPSDLPCARGETIRQYLSPTEIKITETDAMGIVEHTSSGKWRCEDVAKAFCHRAALAHQMINCLHEIFFQAAIENARKLDRYFDQWKKPYGPLHGLPVSLKDSINVQDVNTSMGYIGWLNNPPNVSESEIVKELRALGAILYVKTSVPQGSFSGETTNHIIGRTDNPHNRHLVVGGSSGGEGGLLALGGSPVGFGTDIGGSIRVPAGWNGCYGLRPSTGRLPYEGIASTLPGQCSIPFVVGPLARSVRDLAFMMKAVLGMEPWKFDPLVHEVPWREIQYEMAMARFCGSRERLAFGVLFSDGVVNPQPPVLRALREVVDLVMSLGHIVMEWKPPSHARAVKIWRDISLIDGGKAFHEALALSGEPATPTIFGAKASSPVDASTVMERNVSLNNYRKAYLDYWDSTASITGSGRPVDALITPFHQGPPPAPGKVRYMASVLPVTQVKKKVDKYPSGYSPLNETDSLVYSDYDVDLLDGAPVGVQLVGRRLQEETVLALTAGISHQLGDTRRSKRL</sequence>
<dbReference type="PANTHER" id="PTHR46072">
    <property type="entry name" value="AMIDASE-RELATED-RELATED"/>
    <property type="match status" value="1"/>
</dbReference>
<accession>A0AAD4CHN7</accession>
<organism evidence="7 8">
    <name type="scientific">Aspergillus nanangensis</name>
    <dbReference type="NCBI Taxonomy" id="2582783"/>
    <lineage>
        <taxon>Eukaryota</taxon>
        <taxon>Fungi</taxon>
        <taxon>Dikarya</taxon>
        <taxon>Ascomycota</taxon>
        <taxon>Pezizomycotina</taxon>
        <taxon>Eurotiomycetes</taxon>
        <taxon>Eurotiomycetidae</taxon>
        <taxon>Eurotiales</taxon>
        <taxon>Aspergillaceae</taxon>
        <taxon>Aspergillus</taxon>
        <taxon>Aspergillus subgen. Circumdati</taxon>
    </lineage>
</organism>
<evidence type="ECO:0000256" key="3">
    <source>
        <dbReference type="ARBA" id="ARBA00012922"/>
    </source>
</evidence>
<dbReference type="AlphaFoldDB" id="A0AAD4CHN7"/>
<dbReference type="Proteomes" id="UP001194746">
    <property type="component" value="Unassembled WGS sequence"/>
</dbReference>
<feature type="active site" description="Charge relay system" evidence="5">
    <location>
        <position position="134"/>
    </location>
</feature>
<evidence type="ECO:0000256" key="4">
    <source>
        <dbReference type="ARBA" id="ARBA00022801"/>
    </source>
</evidence>
<evidence type="ECO:0000259" key="6">
    <source>
        <dbReference type="Pfam" id="PF01425"/>
    </source>
</evidence>
<comment type="caution">
    <text evidence="7">The sequence shown here is derived from an EMBL/GenBank/DDBJ whole genome shotgun (WGS) entry which is preliminary data.</text>
</comment>
<reference evidence="7" key="1">
    <citation type="journal article" date="2019" name="Beilstein J. Org. Chem.">
        <title>Nanangenines: drimane sesquiterpenoids as the dominant metabolite cohort of a novel Australian fungus, Aspergillus nanangensis.</title>
        <authorList>
            <person name="Lacey H.J."/>
            <person name="Gilchrist C.L.M."/>
            <person name="Crombie A."/>
            <person name="Kalaitzis J.A."/>
            <person name="Vuong D."/>
            <person name="Rutledge P.J."/>
            <person name="Turner P."/>
            <person name="Pitt J.I."/>
            <person name="Lacey E."/>
            <person name="Chooi Y.H."/>
            <person name="Piggott A.M."/>
        </authorList>
    </citation>
    <scope>NUCLEOTIDE SEQUENCE</scope>
    <source>
        <strain evidence="7">MST-FP2251</strain>
    </source>
</reference>
<evidence type="ECO:0000256" key="1">
    <source>
        <dbReference type="ARBA" id="ARBA00001311"/>
    </source>
</evidence>
<evidence type="ECO:0000313" key="7">
    <source>
        <dbReference type="EMBL" id="KAF9885842.1"/>
    </source>
</evidence>
<keyword evidence="4" id="KW-0378">Hydrolase</keyword>
<dbReference type="EC" id="3.5.1.4" evidence="3"/>
<keyword evidence="8" id="KW-1185">Reference proteome</keyword>
<dbReference type="InterPro" id="IPR020556">
    <property type="entry name" value="Amidase_CS"/>
</dbReference>
<comment type="catalytic activity">
    <reaction evidence="1">
        <text>a monocarboxylic acid amide + H2O = a monocarboxylate + NH4(+)</text>
        <dbReference type="Rhea" id="RHEA:12020"/>
        <dbReference type="ChEBI" id="CHEBI:15377"/>
        <dbReference type="ChEBI" id="CHEBI:28938"/>
        <dbReference type="ChEBI" id="CHEBI:35757"/>
        <dbReference type="ChEBI" id="CHEBI:83628"/>
        <dbReference type="EC" id="3.5.1.4"/>
    </reaction>
</comment>
<feature type="active site" description="Charge relay system" evidence="5">
    <location>
        <position position="210"/>
    </location>
</feature>
<dbReference type="PANTHER" id="PTHR46072:SF7">
    <property type="entry name" value="AMIDASE"/>
    <property type="match status" value="1"/>
</dbReference>
<dbReference type="InterPro" id="IPR036928">
    <property type="entry name" value="AS_sf"/>
</dbReference>